<dbReference type="EMBL" id="JACHWX010000002">
    <property type="protein sequence ID" value="MBB3054267.1"/>
    <property type="molecule type" value="Genomic_DNA"/>
</dbReference>
<reference evidence="1" key="1">
    <citation type="submission" date="2020-08" db="EMBL/GenBank/DDBJ databases">
        <title>Genomic Encyclopedia of Type Strains, Phase III (KMG-III): the genomes of soil and plant-associated and newly described type strains.</title>
        <authorList>
            <person name="Whitman W."/>
        </authorList>
    </citation>
    <scope>NUCLEOTIDE SEQUENCE [LARGE SCALE GENOMIC DNA]</scope>
    <source>
        <strain evidence="1">CECT 8628</strain>
    </source>
</reference>
<dbReference type="Proteomes" id="UP000539265">
    <property type="component" value="Unassembled WGS sequence"/>
</dbReference>
<dbReference type="RefSeq" id="WP_096349279.1">
    <property type="nucleotide sequence ID" value="NZ_AP017313.1"/>
</dbReference>
<evidence type="ECO:0000313" key="1">
    <source>
        <dbReference type="EMBL" id="MBB3054267.1"/>
    </source>
</evidence>
<comment type="caution">
    <text evidence="1">The sequence shown here is derived from an EMBL/GenBank/DDBJ whole genome shotgun (WGS) entry which is preliminary data.</text>
</comment>
<organism evidence="1 2">
    <name type="scientific">Mucilaginibacter gotjawali</name>
    <dbReference type="NCBI Taxonomy" id="1550579"/>
    <lineage>
        <taxon>Bacteria</taxon>
        <taxon>Pseudomonadati</taxon>
        <taxon>Bacteroidota</taxon>
        <taxon>Sphingobacteriia</taxon>
        <taxon>Sphingobacteriales</taxon>
        <taxon>Sphingobacteriaceae</taxon>
        <taxon>Mucilaginibacter</taxon>
    </lineage>
</organism>
<accession>A0A839SCG7</accession>
<protein>
    <submittedName>
        <fullName evidence="1">Uncharacterized protein</fullName>
    </submittedName>
</protein>
<proteinExistence type="predicted"/>
<evidence type="ECO:0000313" key="2">
    <source>
        <dbReference type="Proteomes" id="UP000539265"/>
    </source>
</evidence>
<name>A0A839SCG7_9SPHI</name>
<keyword evidence="2" id="KW-1185">Reference proteome</keyword>
<dbReference type="OrthoDB" id="799650at2"/>
<sequence>MEAAIIKHNFTSELSLKKMMDAFFQANTPDSAREFFWKVFQCWVTRDCNIKADLSDEEVALFFDQLIDLVAAAYIVHEANRVSQTRQEGMEHE</sequence>
<dbReference type="AlphaFoldDB" id="A0A839SCG7"/>
<gene>
    <name evidence="1" type="ORF">FHS11_000677</name>
</gene>